<reference evidence="1" key="1">
    <citation type="journal article" date="2014" name="Front. Microbiol.">
        <title>High frequency of phylogenetically diverse reductive dehalogenase-homologous genes in deep subseafloor sedimentary metagenomes.</title>
        <authorList>
            <person name="Kawai M."/>
            <person name="Futagami T."/>
            <person name="Toyoda A."/>
            <person name="Takaki Y."/>
            <person name="Nishi S."/>
            <person name="Hori S."/>
            <person name="Arai W."/>
            <person name="Tsubouchi T."/>
            <person name="Morono Y."/>
            <person name="Uchiyama I."/>
            <person name="Ito T."/>
            <person name="Fujiyama A."/>
            <person name="Inagaki F."/>
            <person name="Takami H."/>
        </authorList>
    </citation>
    <scope>NUCLEOTIDE SEQUENCE</scope>
    <source>
        <strain evidence="1">Expedition CK06-06</strain>
    </source>
</reference>
<gene>
    <name evidence="1" type="ORF">S01H1_61329</name>
</gene>
<sequence length="254" mass="27377">NTTSTARTILELVGADLGNLWDTMNFLLKQGFLSTATGEALDKIGRLLSEPRAGSKRALELSTSNFRIYLDETFASSISDLIRRYFTDRDKEVLFDAGIADSATNPTQITIPEGLTITAENGQASYTASNNLILTNDQLFDYTPLVSNGLGSSFNVGANVLINHNISALTPQLAKVAAAFKCTNSMPIRSGGDSETDDNYRFRLSQKVVSAVKGNEAAIRRAVLTVPGVIDMALIKRTHGGGTFTIIPRTIDPI</sequence>
<name>X0WRD2_9ZZZZ</name>
<accession>X0WRD2</accession>
<feature type="non-terminal residue" evidence="1">
    <location>
        <position position="1"/>
    </location>
</feature>
<proteinExistence type="predicted"/>
<feature type="non-terminal residue" evidence="1">
    <location>
        <position position="254"/>
    </location>
</feature>
<protein>
    <submittedName>
        <fullName evidence="1">Uncharacterized protein</fullName>
    </submittedName>
</protein>
<dbReference type="AlphaFoldDB" id="X0WRD2"/>
<dbReference type="EMBL" id="BARS01040207">
    <property type="protein sequence ID" value="GAG33225.1"/>
    <property type="molecule type" value="Genomic_DNA"/>
</dbReference>
<organism evidence="1">
    <name type="scientific">marine sediment metagenome</name>
    <dbReference type="NCBI Taxonomy" id="412755"/>
    <lineage>
        <taxon>unclassified sequences</taxon>
        <taxon>metagenomes</taxon>
        <taxon>ecological metagenomes</taxon>
    </lineage>
</organism>
<evidence type="ECO:0000313" key="1">
    <source>
        <dbReference type="EMBL" id="GAG33225.1"/>
    </source>
</evidence>
<comment type="caution">
    <text evidence="1">The sequence shown here is derived from an EMBL/GenBank/DDBJ whole genome shotgun (WGS) entry which is preliminary data.</text>
</comment>